<dbReference type="Pfam" id="PF03717">
    <property type="entry name" value="PBP_dimer"/>
    <property type="match status" value="1"/>
</dbReference>
<evidence type="ECO:0000313" key="14">
    <source>
        <dbReference type="Proteomes" id="UP000708338"/>
    </source>
</evidence>
<gene>
    <name evidence="13" type="ORF">GPL26_17470</name>
</gene>
<keyword evidence="4" id="KW-1003">Cell membrane</keyword>
<keyword evidence="6" id="KW-0133">Cell shape</keyword>
<evidence type="ECO:0000259" key="12">
    <source>
        <dbReference type="Pfam" id="PF03717"/>
    </source>
</evidence>
<dbReference type="AlphaFoldDB" id="A0AA41FHD9"/>
<accession>A0AA41FHD9</accession>
<dbReference type="InterPro" id="IPR005311">
    <property type="entry name" value="PBP_dimer"/>
</dbReference>
<dbReference type="Gene3D" id="3.90.1310.10">
    <property type="entry name" value="Penicillin-binding protein 2a (Domain 2)"/>
    <property type="match status" value="1"/>
</dbReference>
<evidence type="ECO:0000256" key="8">
    <source>
        <dbReference type="ARBA" id="ARBA00022989"/>
    </source>
</evidence>
<evidence type="ECO:0000256" key="2">
    <source>
        <dbReference type="ARBA" id="ARBA00004236"/>
    </source>
</evidence>
<organism evidence="13 14">
    <name type="scientific">Enterocloster citroniae</name>
    <dbReference type="NCBI Taxonomy" id="358743"/>
    <lineage>
        <taxon>Bacteria</taxon>
        <taxon>Bacillati</taxon>
        <taxon>Bacillota</taxon>
        <taxon>Clostridia</taxon>
        <taxon>Lachnospirales</taxon>
        <taxon>Lachnospiraceae</taxon>
        <taxon>Enterocloster</taxon>
    </lineage>
</organism>
<dbReference type="InterPro" id="IPR001460">
    <property type="entry name" value="PCN-bd_Tpept"/>
</dbReference>
<dbReference type="PANTHER" id="PTHR30627">
    <property type="entry name" value="PEPTIDOGLYCAN D,D-TRANSPEPTIDASE"/>
    <property type="match status" value="1"/>
</dbReference>
<feature type="domain" description="Penicillin-binding protein transpeptidase" evidence="11">
    <location>
        <begin position="593"/>
        <end position="908"/>
    </location>
</feature>
<dbReference type="GO" id="GO:0071555">
    <property type="term" value="P:cell wall organization"/>
    <property type="evidence" value="ECO:0007669"/>
    <property type="project" value="UniProtKB-KW"/>
</dbReference>
<evidence type="ECO:0000256" key="6">
    <source>
        <dbReference type="ARBA" id="ARBA00022960"/>
    </source>
</evidence>
<dbReference type="Gene3D" id="3.40.710.10">
    <property type="entry name" value="DD-peptidase/beta-lactamase superfamily"/>
    <property type="match status" value="1"/>
</dbReference>
<dbReference type="RefSeq" id="WP_117450915.1">
    <property type="nucleotide sequence ID" value="NZ_CABJDD010000004.1"/>
</dbReference>
<dbReference type="EMBL" id="WQPS01000029">
    <property type="protein sequence ID" value="MBT9811415.1"/>
    <property type="molecule type" value="Genomic_DNA"/>
</dbReference>
<dbReference type="InterPro" id="IPR050515">
    <property type="entry name" value="Beta-lactam/transpept"/>
</dbReference>
<dbReference type="PANTHER" id="PTHR30627:SF2">
    <property type="entry name" value="PEPTIDOGLYCAN D,D-TRANSPEPTIDASE MRDA"/>
    <property type="match status" value="1"/>
</dbReference>
<keyword evidence="5" id="KW-0812">Transmembrane</keyword>
<evidence type="ECO:0000256" key="4">
    <source>
        <dbReference type="ARBA" id="ARBA00022475"/>
    </source>
</evidence>
<evidence type="ECO:0000256" key="7">
    <source>
        <dbReference type="ARBA" id="ARBA00022984"/>
    </source>
</evidence>
<dbReference type="GO" id="GO:0008658">
    <property type="term" value="F:penicillin binding"/>
    <property type="evidence" value="ECO:0007669"/>
    <property type="project" value="InterPro"/>
</dbReference>
<name>A0AA41FHD9_9FIRM</name>
<evidence type="ECO:0000259" key="11">
    <source>
        <dbReference type="Pfam" id="PF00905"/>
    </source>
</evidence>
<dbReference type="GO" id="GO:0009252">
    <property type="term" value="P:peptidoglycan biosynthetic process"/>
    <property type="evidence" value="ECO:0007669"/>
    <property type="project" value="UniProtKB-KW"/>
</dbReference>
<evidence type="ECO:0000256" key="9">
    <source>
        <dbReference type="ARBA" id="ARBA00023136"/>
    </source>
</evidence>
<sequence>MIQMIRYLVKKRICLFCIVLLAMFLILLRRFFSLQILNGAYYRQAFQSQVEREEIYHGSRGNIYDRNGNQLAYNDLAYSVTIEDSGAYENRRTRNETLNRTIRQSILLIEGNGDSVLQRLPIAVSGSQEYEFTVEGNRLLRFLADVYGHARVEDLAYNGRLGYEEGEATAEQVIAYLCSDPMYGISDELSGEDLLKLVSIRYDMADNQYQRYRKTNLAENVSLKTMTAVLENQAELPGVDISEQTIRRYTDSLYFAHILGYTGPVSEEELASFQSRGILYDRNDIVGKAGMEQAMEEELHGRNGGQRFYVDNVGRVTEVLETEAASTGRNVYLTIDRDLQKAVYCLLEQKLAGILLANIVPSQEDSSNLNIPVQDVYYALISNHVIDIERLGRDDAGMEERNLFRMFEEHKSEYLDRLGGGMELPYGSLEEDMQEGMDYILELLARMEIYKRDEADRAGETYRQWQEQEISLKEFLQNGIAQGFINAHGFPEEGSYSMLEENLRQLEAMILTGLQEDEDFDRLLYRLLIHRGVITGEQICRILLEQGVVADTGNDHENLGNGTDNAYRFIREKIQNLEITPAQLALDPSTASSVVVDPNTGEVLASVTYPGYDNNRLANTMDGDYYNQLLNDASLPLYNNATQQRTAPGSTFKPITVAAGLTEQIITPDRLIEDQGIFELVTPSPRCWIYPSGATHGAINVVEAIRDSCNYFFYTLGYELSLDNGIYQESKGTEVIARYGEMFGLNENSGIEISESAPQIADEFPVTASIGQSNHNYTTTQLARYAAALANKGTLYQLTLIQRIQEGAEGAIRPAAPKENRTLDEIVPSAWDTIAEGMELVAGNNRILRELPMAVAGKTGTAQQNRTRPNHALFIGYAPYEQPEIAVATRIAYGYSSSNAVEVTSDIFKYYFGLEDEEQLLTGRAEVPENSGNSFTD</sequence>
<dbReference type="Pfam" id="PF00905">
    <property type="entry name" value="Transpeptidase"/>
    <property type="match status" value="1"/>
</dbReference>
<protein>
    <submittedName>
        <fullName evidence="13">Peptidoglycan glycosyltransferase</fullName>
    </submittedName>
</protein>
<dbReference type="Proteomes" id="UP000708338">
    <property type="component" value="Unassembled WGS sequence"/>
</dbReference>
<comment type="similarity">
    <text evidence="3">Belongs to the transpeptidase family.</text>
</comment>
<dbReference type="InterPro" id="IPR012338">
    <property type="entry name" value="Beta-lactam/transpept-like"/>
</dbReference>
<evidence type="ECO:0000256" key="3">
    <source>
        <dbReference type="ARBA" id="ARBA00007171"/>
    </source>
</evidence>
<comment type="subcellular location">
    <subcellularLocation>
        <location evidence="2">Cell membrane</location>
    </subcellularLocation>
    <subcellularLocation>
        <location evidence="1">Membrane</location>
        <topology evidence="1">Single-pass membrane protein</topology>
    </subcellularLocation>
</comment>
<evidence type="ECO:0000313" key="13">
    <source>
        <dbReference type="EMBL" id="MBT9811415.1"/>
    </source>
</evidence>
<evidence type="ECO:0000256" key="1">
    <source>
        <dbReference type="ARBA" id="ARBA00004167"/>
    </source>
</evidence>
<keyword evidence="10" id="KW-0961">Cell wall biogenesis/degradation</keyword>
<dbReference type="GO" id="GO:0071972">
    <property type="term" value="F:peptidoglycan L,D-transpeptidase activity"/>
    <property type="evidence" value="ECO:0007669"/>
    <property type="project" value="TreeGrafter"/>
</dbReference>
<dbReference type="SUPFAM" id="SSF56519">
    <property type="entry name" value="Penicillin binding protein dimerisation domain"/>
    <property type="match status" value="1"/>
</dbReference>
<proteinExistence type="inferred from homology"/>
<evidence type="ECO:0000256" key="10">
    <source>
        <dbReference type="ARBA" id="ARBA00023316"/>
    </source>
</evidence>
<feature type="domain" description="Penicillin-binding protein dimerisation" evidence="12">
    <location>
        <begin position="58"/>
        <end position="319"/>
    </location>
</feature>
<dbReference type="SUPFAM" id="SSF56601">
    <property type="entry name" value="beta-lactamase/transpeptidase-like"/>
    <property type="match status" value="1"/>
</dbReference>
<comment type="caution">
    <text evidence="13">The sequence shown here is derived from an EMBL/GenBank/DDBJ whole genome shotgun (WGS) entry which is preliminary data.</text>
</comment>
<keyword evidence="7" id="KW-0573">Peptidoglycan synthesis</keyword>
<evidence type="ECO:0000256" key="5">
    <source>
        <dbReference type="ARBA" id="ARBA00022692"/>
    </source>
</evidence>
<keyword evidence="8" id="KW-1133">Transmembrane helix</keyword>
<dbReference type="GO" id="GO:0005886">
    <property type="term" value="C:plasma membrane"/>
    <property type="evidence" value="ECO:0007669"/>
    <property type="project" value="UniProtKB-SubCell"/>
</dbReference>
<dbReference type="InterPro" id="IPR036138">
    <property type="entry name" value="PBP_dimer_sf"/>
</dbReference>
<keyword evidence="9" id="KW-0472">Membrane</keyword>
<reference evidence="13" key="1">
    <citation type="journal article" date="2021" name="Gut Microbes">
        <title>A synthetic consortium of 100 gut commensals modulates the composition and function in a colon model of the microbiome of elderly subjects.</title>
        <authorList>
            <person name="Perez M."/>
            <person name="Ntemiri A."/>
            <person name="Tan H."/>
            <person name="Harris H.M.B."/>
            <person name="Roager H.M."/>
            <person name="Ribiere C."/>
            <person name="O'Toole P.W."/>
        </authorList>
    </citation>
    <scope>NUCLEOTIDE SEQUENCE</scope>
    <source>
        <strain evidence="13">MCC335</strain>
    </source>
</reference>
<dbReference type="GO" id="GO:0008360">
    <property type="term" value="P:regulation of cell shape"/>
    <property type="evidence" value="ECO:0007669"/>
    <property type="project" value="UniProtKB-KW"/>
</dbReference>